<sequence>MPIINGGFVTPAETSPPLIIQRNQQLPPIREDDNNSLKPPSINTEPDNSRPIVVVELEPQQQHSPK</sequence>
<proteinExistence type="predicted"/>
<dbReference type="Proteomes" id="UP000887578">
    <property type="component" value="Unplaced"/>
</dbReference>
<feature type="region of interest" description="Disordered" evidence="1">
    <location>
        <begin position="1"/>
        <end position="66"/>
    </location>
</feature>
<keyword evidence="2" id="KW-1185">Reference proteome</keyword>
<name>A0A914QB42_9BILA</name>
<organism evidence="2 3">
    <name type="scientific">Panagrolaimus davidi</name>
    <dbReference type="NCBI Taxonomy" id="227884"/>
    <lineage>
        <taxon>Eukaryota</taxon>
        <taxon>Metazoa</taxon>
        <taxon>Ecdysozoa</taxon>
        <taxon>Nematoda</taxon>
        <taxon>Chromadorea</taxon>
        <taxon>Rhabditida</taxon>
        <taxon>Tylenchina</taxon>
        <taxon>Panagrolaimomorpha</taxon>
        <taxon>Panagrolaimoidea</taxon>
        <taxon>Panagrolaimidae</taxon>
        <taxon>Panagrolaimus</taxon>
    </lineage>
</organism>
<dbReference type="WBParaSite" id="PDA_v2.g28413.t1">
    <property type="protein sequence ID" value="PDA_v2.g28413.t1"/>
    <property type="gene ID" value="PDA_v2.g28413"/>
</dbReference>
<reference evidence="3" key="1">
    <citation type="submission" date="2022-11" db="UniProtKB">
        <authorList>
            <consortium name="WormBaseParasite"/>
        </authorList>
    </citation>
    <scope>IDENTIFICATION</scope>
</reference>
<accession>A0A914QB42</accession>
<evidence type="ECO:0000313" key="3">
    <source>
        <dbReference type="WBParaSite" id="PDA_v2.g28413.t1"/>
    </source>
</evidence>
<evidence type="ECO:0000313" key="2">
    <source>
        <dbReference type="Proteomes" id="UP000887578"/>
    </source>
</evidence>
<dbReference type="AlphaFoldDB" id="A0A914QB42"/>
<evidence type="ECO:0000256" key="1">
    <source>
        <dbReference type="SAM" id="MobiDB-lite"/>
    </source>
</evidence>
<protein>
    <submittedName>
        <fullName evidence="3">Uncharacterized protein</fullName>
    </submittedName>
</protein>
<feature type="compositionally biased region" description="Polar residues" evidence="1">
    <location>
        <begin position="36"/>
        <end position="46"/>
    </location>
</feature>